<dbReference type="Proteomes" id="UP000016660">
    <property type="component" value="Unassembled WGS sequence"/>
</dbReference>
<comment type="caution">
    <text evidence="1">The sequence shown here is derived from an EMBL/GenBank/DDBJ whole genome shotgun (WGS) entry which is preliminary data.</text>
</comment>
<organism evidence="1 2">
    <name type="scientific">Prevotella disiens JCM 6334 = ATCC 29426</name>
    <dbReference type="NCBI Taxonomy" id="1235811"/>
    <lineage>
        <taxon>Bacteria</taxon>
        <taxon>Pseudomonadati</taxon>
        <taxon>Bacteroidota</taxon>
        <taxon>Bacteroidia</taxon>
        <taxon>Bacteroidales</taxon>
        <taxon>Prevotellaceae</taxon>
        <taxon>Prevotella</taxon>
    </lineage>
</organism>
<protein>
    <submittedName>
        <fullName evidence="1">Uncharacterized protein</fullName>
    </submittedName>
</protein>
<evidence type="ECO:0000313" key="2">
    <source>
        <dbReference type="Proteomes" id="UP000016660"/>
    </source>
</evidence>
<accession>A0ABP2Y4M9</accession>
<sequence>MRCKTIGFKFVSVYLKKEIELIAINFKAINIVLKAFSNY</sequence>
<proteinExistence type="predicted"/>
<name>A0ABP2Y4M9_9BACT</name>
<evidence type="ECO:0000313" key="1">
    <source>
        <dbReference type="EMBL" id="ERJ72619.1"/>
    </source>
</evidence>
<gene>
    <name evidence="1" type="ORF">HMPREF0653_02326</name>
</gene>
<reference evidence="1 2" key="1">
    <citation type="submission" date="2013-06" db="EMBL/GenBank/DDBJ databases">
        <authorList>
            <person name="Weinstock G."/>
            <person name="Sodergren E."/>
            <person name="Lobos E.A."/>
            <person name="Fulton L."/>
            <person name="Fulton R."/>
            <person name="Courtney L."/>
            <person name="Fronick C."/>
            <person name="O'Laughlin M."/>
            <person name="Godfrey J."/>
            <person name="Wilson R.M."/>
            <person name="Miner T."/>
            <person name="Farmer C."/>
            <person name="Delehaunty K."/>
            <person name="Cordes M."/>
            <person name="Minx P."/>
            <person name="Tomlinson C."/>
            <person name="Chen J."/>
            <person name="Wollam A."/>
            <person name="Pepin K.H."/>
            <person name="Bhonagiri V."/>
            <person name="Zhang X."/>
            <person name="Warren W."/>
            <person name="Mitreva M."/>
            <person name="Mardis E.R."/>
            <person name="Wilson R.K."/>
        </authorList>
    </citation>
    <scope>NUCLEOTIDE SEQUENCE [LARGE SCALE GENOMIC DNA]</scope>
    <source>
        <strain evidence="1 2">ATCC 29426</strain>
    </source>
</reference>
<dbReference type="EMBL" id="AWUY01000241">
    <property type="protein sequence ID" value="ERJ72619.1"/>
    <property type="molecule type" value="Genomic_DNA"/>
</dbReference>
<keyword evidence="2" id="KW-1185">Reference proteome</keyword>